<dbReference type="PANTHER" id="PTHR45934">
    <property type="entry name" value="FAD/NAD(P)-BINDING OXIDOREDUCTASE FAMILY PROTEIN"/>
    <property type="match status" value="1"/>
</dbReference>
<reference evidence="5 6" key="1">
    <citation type="journal article" date="2023" name="bioRxiv">
        <title>Genome report: Whole genome sequence and annotation of Penstemon davidsonii.</title>
        <authorList>
            <person name="Ostevik K.L."/>
            <person name="Alabady M."/>
            <person name="Zhang M."/>
            <person name="Rausher M.D."/>
        </authorList>
    </citation>
    <scope>NUCLEOTIDE SEQUENCE [LARGE SCALE GENOMIC DNA]</scope>
    <source>
        <strain evidence="5">DNT005</strain>
        <tissue evidence="5">Whole leaf</tissue>
    </source>
</reference>
<dbReference type="InterPro" id="IPR044560">
    <property type="entry name" value="MOase"/>
</dbReference>
<evidence type="ECO:0000313" key="5">
    <source>
        <dbReference type="EMBL" id="KAK4481384.1"/>
    </source>
</evidence>
<proteinExistence type="inferred from homology"/>
<evidence type="ECO:0000313" key="6">
    <source>
        <dbReference type="Proteomes" id="UP001291926"/>
    </source>
</evidence>
<feature type="domain" description="FAD-binding" evidence="4">
    <location>
        <begin position="410"/>
        <end position="727"/>
    </location>
</feature>
<keyword evidence="2" id="KW-0503">Monooxygenase</keyword>
<dbReference type="PANTHER" id="PTHR45934:SF28">
    <property type="entry name" value="OS03G0153100 PROTEIN"/>
    <property type="match status" value="1"/>
</dbReference>
<protein>
    <recommendedName>
        <fullName evidence="4">FAD-binding domain-containing protein</fullName>
    </recommendedName>
</protein>
<dbReference type="Pfam" id="PF01494">
    <property type="entry name" value="FAD_binding_3"/>
    <property type="match status" value="2"/>
</dbReference>
<accession>A0ABR0CWD6</accession>
<evidence type="ECO:0000256" key="1">
    <source>
        <dbReference type="ARBA" id="ARBA00023002"/>
    </source>
</evidence>
<gene>
    <name evidence="5" type="ORF">RD792_012272</name>
</gene>
<name>A0ABR0CWD6_9LAMI</name>
<dbReference type="PRINTS" id="PR00420">
    <property type="entry name" value="RNGMNOXGNASE"/>
</dbReference>
<dbReference type="InterPro" id="IPR002938">
    <property type="entry name" value="FAD-bd"/>
</dbReference>
<comment type="similarity">
    <text evidence="3">Belongs to the 3-hydroxybenzoate 6-hydroxylase family.</text>
</comment>
<keyword evidence="6" id="KW-1185">Reference proteome</keyword>
<feature type="domain" description="FAD-binding" evidence="4">
    <location>
        <begin position="9"/>
        <end position="332"/>
    </location>
</feature>
<dbReference type="Proteomes" id="UP001291926">
    <property type="component" value="Unassembled WGS sequence"/>
</dbReference>
<dbReference type="SUPFAM" id="SSF51905">
    <property type="entry name" value="FAD/NAD(P)-binding domain"/>
    <property type="match status" value="2"/>
</dbReference>
<sequence length="810" mass="89192">MNVAMSEEDIVIAGAGIAGLTTALGLHRLGVRSVVLESSDMLRNTGFALTMWTNAWRALDAVEIGDVMRQKSLQIQGVKVASSDSKLLSSDQSPEALDKFGNYESRCLRRKYLLEVLERELPRGTIRYSSKIVSIEESGNLKLLHLADGSLVKTKVLIGCDGVNSIVAKWLGLQIPVSSNRSAIRGCVDYPDGHGLEPKFHAYFGQGVRFGFGPCDAKSLYWFCTFTSSLFKYDEDPLKMKEFVVSSISNAPKQVSDIVQRTGLESISCTNLRFRPPLNILFGNIVQNNVCVVGDALHPMTPDIGQGGSSALEDSIVLVRCLAEALSTKSTSNDDEQYAKIQKGLEKYSKERRWRSFSLITISNLVGFIQESDGKVMSFLKKLFLSRFSVGTMVKMADFDCGKDMEIHQDIVIVGAGLAGLTTALGLHRLGVRSVVLESSESLRVTGFALTLWTNAWRALDAVAVGDFLRGKSLKIIGFKIASQGSSVPNSGADLNLGNVEIRCVKRKDLLETLEKELPQGTVRYSSKVDFIEELGNFKLIHLADGSVVKTKVLIGCDGVNSKVASLLGLQSPVSAGRSAIRGFVNYPDGHDFEPKLHTYFGGGVRCGFTPCDDKSIYWFFTFTPSVFKYDEDEQNPLLMKQFVVNTIRNAPRHVMEVVERTELDCISYAPLKFRKPWNVLLGNIVKNNVCVAGDALHPMPPDIGQGGCSALEDGVILARCIAEALMANPKANIKEKDEEFVQFEKGLKKYAKERRWRSFSLISVAYVVGLVQESDNKLMSFLRKKFLSKFTIGAVTKMADFDCGKLIVS</sequence>
<evidence type="ECO:0000256" key="2">
    <source>
        <dbReference type="ARBA" id="ARBA00023033"/>
    </source>
</evidence>
<evidence type="ECO:0000256" key="3">
    <source>
        <dbReference type="ARBA" id="ARBA00024018"/>
    </source>
</evidence>
<dbReference type="Gene3D" id="3.50.50.60">
    <property type="entry name" value="FAD/NAD(P)-binding domain"/>
    <property type="match status" value="2"/>
</dbReference>
<comment type="caution">
    <text evidence="5">The sequence shown here is derived from an EMBL/GenBank/DDBJ whole genome shotgun (WGS) entry which is preliminary data.</text>
</comment>
<keyword evidence="1" id="KW-0560">Oxidoreductase</keyword>
<dbReference type="InterPro" id="IPR036188">
    <property type="entry name" value="FAD/NAD-bd_sf"/>
</dbReference>
<dbReference type="EMBL" id="JAYDYQ010002685">
    <property type="protein sequence ID" value="KAK4481384.1"/>
    <property type="molecule type" value="Genomic_DNA"/>
</dbReference>
<evidence type="ECO:0000259" key="4">
    <source>
        <dbReference type="Pfam" id="PF01494"/>
    </source>
</evidence>
<organism evidence="5 6">
    <name type="scientific">Penstemon davidsonii</name>
    <dbReference type="NCBI Taxonomy" id="160366"/>
    <lineage>
        <taxon>Eukaryota</taxon>
        <taxon>Viridiplantae</taxon>
        <taxon>Streptophyta</taxon>
        <taxon>Embryophyta</taxon>
        <taxon>Tracheophyta</taxon>
        <taxon>Spermatophyta</taxon>
        <taxon>Magnoliopsida</taxon>
        <taxon>eudicotyledons</taxon>
        <taxon>Gunneridae</taxon>
        <taxon>Pentapetalae</taxon>
        <taxon>asterids</taxon>
        <taxon>lamiids</taxon>
        <taxon>Lamiales</taxon>
        <taxon>Plantaginaceae</taxon>
        <taxon>Cheloneae</taxon>
        <taxon>Penstemon</taxon>
    </lineage>
</organism>